<dbReference type="InterPro" id="IPR000277">
    <property type="entry name" value="Cys/Met-Metab_PyrdxlP-dep_enz"/>
</dbReference>
<evidence type="ECO:0000256" key="4">
    <source>
        <dbReference type="ARBA" id="ARBA00012085"/>
    </source>
</evidence>
<dbReference type="CDD" id="cd00614">
    <property type="entry name" value="CGS_like"/>
    <property type="match status" value="1"/>
</dbReference>
<dbReference type="GO" id="GO:0005737">
    <property type="term" value="C:cytoplasm"/>
    <property type="evidence" value="ECO:0007669"/>
    <property type="project" value="TreeGrafter"/>
</dbReference>
<dbReference type="GO" id="GO:0030170">
    <property type="term" value="F:pyridoxal phosphate binding"/>
    <property type="evidence" value="ECO:0007669"/>
    <property type="project" value="InterPro"/>
</dbReference>
<dbReference type="UniPathway" id="UPA00136">
    <property type="reaction ID" value="UER00202"/>
</dbReference>
<comment type="cofactor">
    <cofactor evidence="1 9">
        <name>pyridoxal 5'-phosphate</name>
        <dbReference type="ChEBI" id="CHEBI:597326"/>
    </cofactor>
</comment>
<dbReference type="PROSITE" id="PS00868">
    <property type="entry name" value="CYS_MET_METAB_PP"/>
    <property type="match status" value="1"/>
</dbReference>
<comment type="pathway">
    <text evidence="2">Amino-acid biosynthesis; L-cysteine biosynthesis; L-cysteine from L-homocysteine and L-serine: step 2/2.</text>
</comment>
<accession>A0A8D8MR42</accession>
<feature type="modified residue" description="N6-(pyridoxal phosphate)lysine" evidence="8">
    <location>
        <position position="220"/>
    </location>
</feature>
<name>A0A8D8MR42_CULPI</name>
<dbReference type="FunFam" id="3.40.640.10:FF:000009">
    <property type="entry name" value="Cystathionine gamma-synthase homolog"/>
    <property type="match status" value="1"/>
</dbReference>
<evidence type="ECO:0000256" key="9">
    <source>
        <dbReference type="RuleBase" id="RU362118"/>
    </source>
</evidence>
<keyword evidence="6" id="KW-0198">Cysteine biosynthesis</keyword>
<evidence type="ECO:0000313" key="10">
    <source>
        <dbReference type="EMBL" id="CAG6536935.1"/>
    </source>
</evidence>
<dbReference type="EMBL" id="HBUE01215949">
    <property type="protein sequence ID" value="CAG6536935.1"/>
    <property type="molecule type" value="Transcribed_RNA"/>
</dbReference>
<evidence type="ECO:0000256" key="7">
    <source>
        <dbReference type="ARBA" id="ARBA00029853"/>
    </source>
</evidence>
<evidence type="ECO:0000256" key="3">
    <source>
        <dbReference type="ARBA" id="ARBA00009077"/>
    </source>
</evidence>
<organism evidence="10">
    <name type="scientific">Culex pipiens</name>
    <name type="common">House mosquito</name>
    <dbReference type="NCBI Taxonomy" id="7175"/>
    <lineage>
        <taxon>Eukaryota</taxon>
        <taxon>Metazoa</taxon>
        <taxon>Ecdysozoa</taxon>
        <taxon>Arthropoda</taxon>
        <taxon>Hexapoda</taxon>
        <taxon>Insecta</taxon>
        <taxon>Pterygota</taxon>
        <taxon>Neoptera</taxon>
        <taxon>Endopterygota</taxon>
        <taxon>Diptera</taxon>
        <taxon>Nematocera</taxon>
        <taxon>Culicoidea</taxon>
        <taxon>Culicidae</taxon>
        <taxon>Culicinae</taxon>
        <taxon>Culicini</taxon>
        <taxon>Culex</taxon>
        <taxon>Culex</taxon>
    </lineage>
</organism>
<dbReference type="InterPro" id="IPR015424">
    <property type="entry name" value="PyrdxlP-dep_Trfase"/>
</dbReference>
<keyword evidence="10" id="KW-0456">Lyase</keyword>
<reference evidence="10" key="1">
    <citation type="submission" date="2021-05" db="EMBL/GenBank/DDBJ databases">
        <authorList>
            <person name="Alioto T."/>
            <person name="Alioto T."/>
            <person name="Gomez Garrido J."/>
        </authorList>
    </citation>
    <scope>NUCLEOTIDE SEQUENCE</scope>
</reference>
<dbReference type="GO" id="GO:0019346">
    <property type="term" value="P:transsulfuration"/>
    <property type="evidence" value="ECO:0007669"/>
    <property type="project" value="InterPro"/>
</dbReference>
<sequence>MSADKVTNGSERAVGDDGFRAQPKGFATKAIHVAQDPEQWKSMAVVPPISMSTTFKQHGPAQHAGFEYGRSGNPTRDVLERCLASLDNGKYGLTFSSGLGVTTTIITMLSAGDHVVAGDDLYGGTNRLLRQVAMKMNIAVDFVDTTDLAKVEAAIKPNTKLFWLETPTNPLLKVADIEAVCKIAHKFPGVVVVVDNTFLSAYLQRPLDLGADVVMYSLTKYMNGHSDVIMGAAVMNDEALYERLKFLQNAAGIVPSPFDCYLVNRSLKTLALRMERHKSNSLAVAKFLEAHSKVERVLHPGLPSHPQHELAKKQTYGHSGIMSFYIKGGLDESSAFLKALQVFTLAESLGGYESLAELPSVMTHASVPAEQRAQLGITDGLVRISVGLEDVDDLIVDLKQALEKV</sequence>
<dbReference type="InterPro" id="IPR015422">
    <property type="entry name" value="PyrdxlP-dep_Trfase_small"/>
</dbReference>
<dbReference type="GO" id="GO:0019343">
    <property type="term" value="P:cysteine biosynthetic process via cystathionine"/>
    <property type="evidence" value="ECO:0007669"/>
    <property type="project" value="TreeGrafter"/>
</dbReference>
<dbReference type="FunFam" id="3.90.1150.10:FF:000008">
    <property type="entry name" value="Cystathionine gamma-synthase"/>
    <property type="match status" value="1"/>
</dbReference>
<dbReference type="Gene3D" id="3.40.640.10">
    <property type="entry name" value="Type I PLP-dependent aspartate aminotransferase-like (Major domain)"/>
    <property type="match status" value="1"/>
</dbReference>
<keyword evidence="6" id="KW-0028">Amino-acid biosynthesis</keyword>
<dbReference type="PIRSF" id="PIRSF001434">
    <property type="entry name" value="CGS"/>
    <property type="match status" value="1"/>
</dbReference>
<dbReference type="PANTHER" id="PTHR11808:SF15">
    <property type="entry name" value="CYSTATHIONINE GAMMA-LYASE"/>
    <property type="match status" value="1"/>
</dbReference>
<evidence type="ECO:0000256" key="5">
    <source>
        <dbReference type="ARBA" id="ARBA00022898"/>
    </source>
</evidence>
<dbReference type="Pfam" id="PF01053">
    <property type="entry name" value="Cys_Met_Meta_PP"/>
    <property type="match status" value="1"/>
</dbReference>
<dbReference type="PANTHER" id="PTHR11808">
    <property type="entry name" value="TRANS-SULFURATION ENZYME FAMILY MEMBER"/>
    <property type="match status" value="1"/>
</dbReference>
<dbReference type="SUPFAM" id="SSF53383">
    <property type="entry name" value="PLP-dependent transferases"/>
    <property type="match status" value="1"/>
</dbReference>
<proteinExistence type="inferred from homology"/>
<dbReference type="EC" id="4.4.1.1" evidence="4"/>
<dbReference type="AlphaFoldDB" id="A0A8D8MR42"/>
<dbReference type="InterPro" id="IPR015421">
    <property type="entry name" value="PyrdxlP-dep_Trfase_major"/>
</dbReference>
<dbReference type="EMBL" id="HBUE01322509">
    <property type="protein sequence ID" value="CAG6588938.1"/>
    <property type="molecule type" value="Transcribed_RNA"/>
</dbReference>
<protein>
    <recommendedName>
        <fullName evidence="4">cystathionine gamma-lyase</fullName>
        <ecNumber evidence="4">4.4.1.1</ecNumber>
    </recommendedName>
    <alternativeName>
        <fullName evidence="7">Gamma-cystathionase</fullName>
    </alternativeName>
</protein>
<dbReference type="InterPro" id="IPR054542">
    <property type="entry name" value="Cys_met_metab_PP"/>
</dbReference>
<evidence type="ECO:0000256" key="2">
    <source>
        <dbReference type="ARBA" id="ARBA00005038"/>
    </source>
</evidence>
<evidence type="ECO:0000256" key="8">
    <source>
        <dbReference type="PIRSR" id="PIRSR001434-2"/>
    </source>
</evidence>
<dbReference type="EMBL" id="HBUE01053515">
    <property type="protein sequence ID" value="CAG6465521.1"/>
    <property type="molecule type" value="Transcribed_RNA"/>
</dbReference>
<keyword evidence="5 8" id="KW-0663">Pyridoxal phosphate</keyword>
<evidence type="ECO:0000256" key="6">
    <source>
        <dbReference type="ARBA" id="ARBA00023192"/>
    </source>
</evidence>
<dbReference type="Gene3D" id="3.90.1150.10">
    <property type="entry name" value="Aspartate Aminotransferase, domain 1"/>
    <property type="match status" value="1"/>
</dbReference>
<comment type="similarity">
    <text evidence="3 9">Belongs to the trans-sulfuration enzymes family.</text>
</comment>
<dbReference type="GO" id="GO:0004123">
    <property type="term" value="F:cystathionine gamma-lyase activity"/>
    <property type="evidence" value="ECO:0007669"/>
    <property type="project" value="TreeGrafter"/>
</dbReference>
<evidence type="ECO:0000256" key="1">
    <source>
        <dbReference type="ARBA" id="ARBA00001933"/>
    </source>
</evidence>